<dbReference type="KEGG" id="ncc:104954900"/>
<feature type="non-terminal residue" evidence="6">
    <location>
        <position position="1"/>
    </location>
</feature>
<dbReference type="GO" id="GO:0005525">
    <property type="term" value="F:GTP binding"/>
    <property type="evidence" value="ECO:0007669"/>
    <property type="project" value="UniProtKB-KW"/>
</dbReference>
<dbReference type="GO" id="GO:0003743">
    <property type="term" value="F:translation initiation factor activity"/>
    <property type="evidence" value="ECO:0007669"/>
    <property type="project" value="TreeGrafter"/>
</dbReference>
<organism evidence="5 6">
    <name type="scientific">Notothenia coriiceps</name>
    <name type="common">black rockcod</name>
    <dbReference type="NCBI Taxonomy" id="8208"/>
    <lineage>
        <taxon>Eukaryota</taxon>
        <taxon>Metazoa</taxon>
        <taxon>Chordata</taxon>
        <taxon>Craniata</taxon>
        <taxon>Vertebrata</taxon>
        <taxon>Euteleostomi</taxon>
        <taxon>Actinopterygii</taxon>
        <taxon>Neopterygii</taxon>
        <taxon>Teleostei</taxon>
        <taxon>Neoteleostei</taxon>
        <taxon>Acanthomorphata</taxon>
        <taxon>Eupercaria</taxon>
        <taxon>Perciformes</taxon>
        <taxon>Notothenioidei</taxon>
        <taxon>Nototheniidae</taxon>
        <taxon>Notothenia</taxon>
    </lineage>
</organism>
<evidence type="ECO:0000256" key="1">
    <source>
        <dbReference type="ARBA" id="ARBA00022741"/>
    </source>
</evidence>
<reference evidence="6" key="1">
    <citation type="submission" date="2025-08" db="UniProtKB">
        <authorList>
            <consortium name="RefSeq"/>
        </authorList>
    </citation>
    <scope>IDENTIFICATION</scope>
    <source>
        <tissue evidence="6">Muscle</tissue>
    </source>
</reference>
<dbReference type="PANTHER" id="PTHR43381">
    <property type="entry name" value="TRANSLATION INITIATION FACTOR IF-2-RELATED"/>
    <property type="match status" value="1"/>
</dbReference>
<accession>A0A6I9NZ52</accession>
<evidence type="ECO:0000259" key="4">
    <source>
        <dbReference type="Pfam" id="PF00009"/>
    </source>
</evidence>
<evidence type="ECO:0000256" key="3">
    <source>
        <dbReference type="SAM" id="MobiDB-lite"/>
    </source>
</evidence>
<dbReference type="Proteomes" id="UP000504611">
    <property type="component" value="Unplaced"/>
</dbReference>
<gene>
    <name evidence="6" type="primary">LOC104954900</name>
</gene>
<dbReference type="InterPro" id="IPR027417">
    <property type="entry name" value="P-loop_NTPase"/>
</dbReference>
<evidence type="ECO:0000256" key="2">
    <source>
        <dbReference type="ARBA" id="ARBA00023134"/>
    </source>
</evidence>
<evidence type="ECO:0000313" key="6">
    <source>
        <dbReference type="RefSeq" id="XP_010780410.1"/>
    </source>
</evidence>
<dbReference type="SUPFAM" id="SSF52540">
    <property type="entry name" value="P-loop containing nucleoside triphosphate hydrolases"/>
    <property type="match status" value="1"/>
</dbReference>
<dbReference type="Pfam" id="PF00009">
    <property type="entry name" value="GTP_EFTU"/>
    <property type="match status" value="1"/>
</dbReference>
<keyword evidence="2" id="KW-0342">GTP-binding</keyword>
<dbReference type="InterPro" id="IPR015760">
    <property type="entry name" value="TIF_IF2"/>
</dbReference>
<evidence type="ECO:0000313" key="5">
    <source>
        <dbReference type="Proteomes" id="UP000504611"/>
    </source>
</evidence>
<dbReference type="GO" id="GO:0005739">
    <property type="term" value="C:mitochondrion"/>
    <property type="evidence" value="ECO:0007669"/>
    <property type="project" value="TreeGrafter"/>
</dbReference>
<proteinExistence type="predicted"/>
<dbReference type="RefSeq" id="XP_010780410.1">
    <property type="nucleotide sequence ID" value="XM_010782108.1"/>
</dbReference>
<name>A0A6I9NZ52_9TELE</name>
<protein>
    <submittedName>
        <fullName evidence="6">Eukaryotic translation initiation factor 5B-like</fullName>
    </submittedName>
</protein>
<dbReference type="PANTHER" id="PTHR43381:SF4">
    <property type="entry name" value="EUKARYOTIC TRANSLATION INITIATION FACTOR 5B"/>
    <property type="match status" value="1"/>
</dbReference>
<feature type="domain" description="Tr-type G" evidence="4">
    <location>
        <begin position="122"/>
        <end position="198"/>
    </location>
</feature>
<keyword evidence="1" id="KW-0547">Nucleotide-binding</keyword>
<sequence>FVCFLLSELKKVHIEVKEDASAAPQPEGSEEDEEEDEEDDEEEDEEEDESEEEAEKKEATPTAPAPHLHHGKKRKESESSSSDDDDGRTKEELLYDRAKRRIEKRRAENIKNIDLERLRSPVVCVLGHVDTGKTKILDKLRHTNVQDGEAGGITQQIGATNVPLETIEEQTRMVKNFNKADLRIPGMLIIDTPGHESFR</sequence>
<feature type="compositionally biased region" description="Acidic residues" evidence="3">
    <location>
        <begin position="28"/>
        <end position="53"/>
    </location>
</feature>
<feature type="region of interest" description="Disordered" evidence="3">
    <location>
        <begin position="13"/>
        <end position="92"/>
    </location>
</feature>
<dbReference type="GeneID" id="104954900"/>
<dbReference type="GO" id="GO:0003924">
    <property type="term" value="F:GTPase activity"/>
    <property type="evidence" value="ECO:0007669"/>
    <property type="project" value="InterPro"/>
</dbReference>
<dbReference type="InterPro" id="IPR000795">
    <property type="entry name" value="T_Tr_GTP-bd_dom"/>
</dbReference>
<dbReference type="Gene3D" id="3.40.50.300">
    <property type="entry name" value="P-loop containing nucleotide triphosphate hydrolases"/>
    <property type="match status" value="1"/>
</dbReference>
<dbReference type="OrthoDB" id="361630at2759"/>
<dbReference type="AlphaFoldDB" id="A0A6I9NZ52"/>
<keyword evidence="5" id="KW-1185">Reference proteome</keyword>